<dbReference type="RefSeq" id="WP_165261356.1">
    <property type="nucleotide sequence ID" value="NZ_JAAKZY010000061.1"/>
</dbReference>
<accession>A0A6G4V7W5</accession>
<gene>
    <name evidence="2" type="ORF">G5C60_20485</name>
</gene>
<dbReference type="InterPro" id="IPR003779">
    <property type="entry name" value="CMD-like"/>
</dbReference>
<reference evidence="2 3" key="1">
    <citation type="submission" date="2020-02" db="EMBL/GenBank/DDBJ databases">
        <title>Whole-genome analyses of novel actinobacteria.</title>
        <authorList>
            <person name="Sahin N."/>
            <person name="Gencbay T."/>
        </authorList>
    </citation>
    <scope>NUCLEOTIDE SEQUENCE [LARGE SCALE GENOMIC DNA]</scope>
    <source>
        <strain evidence="2 3">HC44</strain>
    </source>
</reference>
<comment type="caution">
    <text evidence="2">The sequence shown here is derived from an EMBL/GenBank/DDBJ whole genome shotgun (WGS) entry which is preliminary data.</text>
</comment>
<dbReference type="EMBL" id="JAAKZY010000061">
    <property type="protein sequence ID" value="NGO09914.1"/>
    <property type="molecule type" value="Genomic_DNA"/>
</dbReference>
<organism evidence="2 3">
    <name type="scientific">Streptomyces scabichelini</name>
    <dbReference type="NCBI Taxonomy" id="2711217"/>
    <lineage>
        <taxon>Bacteria</taxon>
        <taxon>Bacillati</taxon>
        <taxon>Actinomycetota</taxon>
        <taxon>Actinomycetes</taxon>
        <taxon>Kitasatosporales</taxon>
        <taxon>Streptomycetaceae</taxon>
        <taxon>Streptomyces</taxon>
    </lineage>
</organism>
<evidence type="ECO:0000313" key="2">
    <source>
        <dbReference type="EMBL" id="NGO09914.1"/>
    </source>
</evidence>
<keyword evidence="3" id="KW-1185">Reference proteome</keyword>
<dbReference type="Proteomes" id="UP000472335">
    <property type="component" value="Unassembled WGS sequence"/>
</dbReference>
<name>A0A6G4V7W5_9ACTN</name>
<dbReference type="Pfam" id="PF02627">
    <property type="entry name" value="CMD"/>
    <property type="match status" value="1"/>
</dbReference>
<dbReference type="InterPro" id="IPR029032">
    <property type="entry name" value="AhpD-like"/>
</dbReference>
<dbReference type="Gene3D" id="1.20.1290.10">
    <property type="entry name" value="AhpD-like"/>
    <property type="match status" value="1"/>
</dbReference>
<dbReference type="GO" id="GO:0051920">
    <property type="term" value="F:peroxiredoxin activity"/>
    <property type="evidence" value="ECO:0007669"/>
    <property type="project" value="InterPro"/>
</dbReference>
<dbReference type="AlphaFoldDB" id="A0A6G4V7W5"/>
<sequence length="204" mass="21523">MGVRLGGLLPGELDEEQAEVYRAITGGARASGPQAFPLTDQEGRLRGPFNAMLLSPPVGLATQALGTAVRYGSSLSDRVREMAILAVAAHWDSAFEREAHEALGRTSGGLAESEMAALRAGRVPELTEPAEQAALWATTALLRHGTLNDDEYADAVAAVGERGVFELTTLVGYYSMLALQLRVFLDEGSASSSDDRGPQPLATP</sequence>
<evidence type="ECO:0000313" key="3">
    <source>
        <dbReference type="Proteomes" id="UP000472335"/>
    </source>
</evidence>
<feature type="domain" description="Carboxymuconolactone decarboxylase-like" evidence="1">
    <location>
        <begin position="57"/>
        <end position="137"/>
    </location>
</feature>
<protein>
    <submittedName>
        <fullName evidence="2">Carboxymuconolactone decarboxylase family protein</fullName>
    </submittedName>
</protein>
<dbReference type="PANTHER" id="PTHR34846:SF11">
    <property type="entry name" value="4-CARBOXYMUCONOLACTONE DECARBOXYLASE FAMILY PROTEIN (AFU_ORTHOLOGUE AFUA_6G11590)"/>
    <property type="match status" value="1"/>
</dbReference>
<proteinExistence type="predicted"/>
<dbReference type="SUPFAM" id="SSF69118">
    <property type="entry name" value="AhpD-like"/>
    <property type="match status" value="1"/>
</dbReference>
<dbReference type="PANTHER" id="PTHR34846">
    <property type="entry name" value="4-CARBOXYMUCONOLACTONE DECARBOXYLASE FAMILY PROTEIN (AFU_ORTHOLOGUE AFUA_6G11590)"/>
    <property type="match status" value="1"/>
</dbReference>
<evidence type="ECO:0000259" key="1">
    <source>
        <dbReference type="Pfam" id="PF02627"/>
    </source>
</evidence>